<name>A0A521FLY3_9RHOB</name>
<dbReference type="RefSeq" id="WP_235891519.1">
    <property type="nucleotide sequence ID" value="NZ_FXTO01000035.1"/>
</dbReference>
<proteinExistence type="predicted"/>
<protein>
    <submittedName>
        <fullName evidence="1">Uncharacterized protein</fullName>
    </submittedName>
</protein>
<accession>A0A521FLY3</accession>
<dbReference type="Proteomes" id="UP000316030">
    <property type="component" value="Unassembled WGS sequence"/>
</dbReference>
<keyword evidence="2" id="KW-1185">Reference proteome</keyword>
<organism evidence="1 2">
    <name type="scientific">Thalassovita litoralis</name>
    <dbReference type="NCBI Taxonomy" id="1010611"/>
    <lineage>
        <taxon>Bacteria</taxon>
        <taxon>Pseudomonadati</taxon>
        <taxon>Pseudomonadota</taxon>
        <taxon>Alphaproteobacteria</taxon>
        <taxon>Rhodobacterales</taxon>
        <taxon>Roseobacteraceae</taxon>
        <taxon>Thalassovita</taxon>
    </lineage>
</organism>
<dbReference type="AlphaFoldDB" id="A0A521FLY3"/>
<gene>
    <name evidence="1" type="ORF">SAMN06265173_13541</name>
</gene>
<reference evidence="1 2" key="1">
    <citation type="submission" date="2017-05" db="EMBL/GenBank/DDBJ databases">
        <authorList>
            <person name="Varghese N."/>
            <person name="Submissions S."/>
        </authorList>
    </citation>
    <scope>NUCLEOTIDE SEQUENCE [LARGE SCALE GENOMIC DNA]</scope>
    <source>
        <strain evidence="1 2">DSM 29506</strain>
    </source>
</reference>
<sequence length="160" mass="17688">MTGKPKPFTAAREVPYSSIVGGGIMLLNEKGACVAQLSIMGCDKERSDAISGEVMTRLLATSDSQAAKDVLHERARQQRDEGWTEEHDDEHDLFELALAGACYALLAAGYKPDHEIIRKLWPFEGEWLKPSATRRRDLVKGTALLLADIERLDRAEAHNG</sequence>
<evidence type="ECO:0000313" key="2">
    <source>
        <dbReference type="Proteomes" id="UP000316030"/>
    </source>
</evidence>
<evidence type="ECO:0000313" key="1">
    <source>
        <dbReference type="EMBL" id="SMO97218.1"/>
    </source>
</evidence>
<dbReference type="EMBL" id="FXTO01000035">
    <property type="protein sequence ID" value="SMO97218.1"/>
    <property type="molecule type" value="Genomic_DNA"/>
</dbReference>